<keyword evidence="2 3" id="KW-0129">CBS domain</keyword>
<dbReference type="Proteomes" id="UP000001876">
    <property type="component" value="Unassembled WGS sequence"/>
</dbReference>
<dbReference type="RefSeq" id="XP_003055001.1">
    <property type="nucleotide sequence ID" value="XM_003054955.1"/>
</dbReference>
<dbReference type="Pfam" id="PF00571">
    <property type="entry name" value="CBS"/>
    <property type="match status" value="2"/>
</dbReference>
<evidence type="ECO:0000259" key="5">
    <source>
        <dbReference type="PROSITE" id="PS51371"/>
    </source>
</evidence>
<evidence type="ECO:0000313" key="7">
    <source>
        <dbReference type="Proteomes" id="UP000001876"/>
    </source>
</evidence>
<dbReference type="InterPro" id="IPR050511">
    <property type="entry name" value="AMPK_gamma/SDS23_families"/>
</dbReference>
<keyword evidence="1" id="KW-0677">Repeat</keyword>
<evidence type="ECO:0000256" key="4">
    <source>
        <dbReference type="SAM" id="MobiDB-lite"/>
    </source>
</evidence>
<reference evidence="6 7" key="1">
    <citation type="journal article" date="2009" name="Science">
        <title>Green evolution and dynamic adaptations revealed by genomes of the marine picoeukaryotes Micromonas.</title>
        <authorList>
            <person name="Worden A.Z."/>
            <person name="Lee J.H."/>
            <person name="Mock T."/>
            <person name="Rouze P."/>
            <person name="Simmons M.P."/>
            <person name="Aerts A.L."/>
            <person name="Allen A.E."/>
            <person name="Cuvelier M.L."/>
            <person name="Derelle E."/>
            <person name="Everett M.V."/>
            <person name="Foulon E."/>
            <person name="Grimwood J."/>
            <person name="Gundlach H."/>
            <person name="Henrissat B."/>
            <person name="Napoli C."/>
            <person name="McDonald S.M."/>
            <person name="Parker M.S."/>
            <person name="Rombauts S."/>
            <person name="Salamov A."/>
            <person name="Von Dassow P."/>
            <person name="Badger J.H."/>
            <person name="Coutinho P.M."/>
            <person name="Demir E."/>
            <person name="Dubchak I."/>
            <person name="Gentemann C."/>
            <person name="Eikrem W."/>
            <person name="Gready J.E."/>
            <person name="John U."/>
            <person name="Lanier W."/>
            <person name="Lindquist E.A."/>
            <person name="Lucas S."/>
            <person name="Mayer K.F."/>
            <person name="Moreau H."/>
            <person name="Not F."/>
            <person name="Otillar R."/>
            <person name="Panaud O."/>
            <person name="Pangilinan J."/>
            <person name="Paulsen I."/>
            <person name="Piegu B."/>
            <person name="Poliakov A."/>
            <person name="Robbens S."/>
            <person name="Schmutz J."/>
            <person name="Toulza E."/>
            <person name="Wyss T."/>
            <person name="Zelensky A."/>
            <person name="Zhou K."/>
            <person name="Armbrust E.V."/>
            <person name="Bhattacharya D."/>
            <person name="Goodenough U.W."/>
            <person name="Van de Peer Y."/>
            <person name="Grigoriev I.V."/>
        </authorList>
    </citation>
    <scope>NUCLEOTIDE SEQUENCE [LARGE SCALE GENOMIC DNA]</scope>
    <source>
        <strain evidence="6 7">CCMP1545</strain>
    </source>
</reference>
<accession>C1MHR7</accession>
<dbReference type="PANTHER" id="PTHR13780">
    <property type="entry name" value="AMP-ACTIVATED PROTEIN KINASE, GAMMA REGULATORY SUBUNIT"/>
    <property type="match status" value="1"/>
</dbReference>
<dbReference type="Gene3D" id="3.10.580.10">
    <property type="entry name" value="CBS-domain"/>
    <property type="match status" value="1"/>
</dbReference>
<dbReference type="EMBL" id="GG663735">
    <property type="protein sequence ID" value="EEH60253.1"/>
    <property type="molecule type" value="Genomic_DNA"/>
</dbReference>
<evidence type="ECO:0000256" key="2">
    <source>
        <dbReference type="ARBA" id="ARBA00023122"/>
    </source>
</evidence>
<feature type="domain" description="CBS" evidence="5">
    <location>
        <begin position="166"/>
        <end position="226"/>
    </location>
</feature>
<dbReference type="SUPFAM" id="SSF54631">
    <property type="entry name" value="CBS-domain pair"/>
    <property type="match status" value="1"/>
</dbReference>
<dbReference type="SMART" id="SM00116">
    <property type="entry name" value="CBS"/>
    <property type="match status" value="2"/>
</dbReference>
<name>C1MHR7_MICPC</name>
<gene>
    <name evidence="6" type="ORF">MICPUCDRAFT_50297</name>
</gene>
<dbReference type="PANTHER" id="PTHR13780:SF128">
    <property type="entry name" value="CBS DOMAIN-CONTAINING PROTEIN"/>
    <property type="match status" value="1"/>
</dbReference>
<dbReference type="AlphaFoldDB" id="C1MHR7"/>
<sequence>MRVQSAPLVTMHADNQHYDAQCFLSVGDLCLGLLERVAVEGANTSNALTVLTRMAALTKIGQKYGKTNLLDVRSKWDGTGVWAAATEDMSLSDALRRCLHIGREESPGSPMLRQCPHRFAVIDASGIVTDIVAQSDIAMYLRRNIDLLDPSIVDATVKALGLGSQGSRRVVTVEASTPTIDCFQLMQSSNVQAVAVVDDGTDAIVGNLSETDLMPLQCDAYGALALPVGEFLVHAHLIVPKLDNDRMLYSPQTTAFGAALMCAGKRLTVTVTPDATVREILDLMHTRAVHRVWVVDDARRPTGVIALSDVLAAIAVEVAGAGETDTAKSMARSTGTTTTTAATSSPA</sequence>
<dbReference type="KEGG" id="mpp:MICPUCDRAFT_50297"/>
<proteinExistence type="predicted"/>
<dbReference type="STRING" id="564608.C1MHR7"/>
<keyword evidence="7" id="KW-1185">Reference proteome</keyword>
<dbReference type="OMA" id="HADNQHY"/>
<dbReference type="PROSITE" id="PS51371">
    <property type="entry name" value="CBS"/>
    <property type="match status" value="2"/>
</dbReference>
<feature type="domain" description="CBS" evidence="5">
    <location>
        <begin position="264"/>
        <end position="320"/>
    </location>
</feature>
<evidence type="ECO:0000256" key="1">
    <source>
        <dbReference type="ARBA" id="ARBA00022737"/>
    </source>
</evidence>
<dbReference type="InterPro" id="IPR000644">
    <property type="entry name" value="CBS_dom"/>
</dbReference>
<protein>
    <submittedName>
        <fullName evidence="6">Predicted protein</fullName>
    </submittedName>
</protein>
<organism evidence="7">
    <name type="scientific">Micromonas pusilla (strain CCMP1545)</name>
    <name type="common">Picoplanktonic green alga</name>
    <dbReference type="NCBI Taxonomy" id="564608"/>
    <lineage>
        <taxon>Eukaryota</taxon>
        <taxon>Viridiplantae</taxon>
        <taxon>Chlorophyta</taxon>
        <taxon>Mamiellophyceae</taxon>
        <taxon>Mamiellales</taxon>
        <taxon>Mamiellaceae</taxon>
        <taxon>Micromonas</taxon>
    </lineage>
</organism>
<evidence type="ECO:0000256" key="3">
    <source>
        <dbReference type="PROSITE-ProRule" id="PRU00703"/>
    </source>
</evidence>
<dbReference type="eggNOG" id="ENOG502SGVZ">
    <property type="taxonomic scope" value="Eukaryota"/>
</dbReference>
<dbReference type="OrthoDB" id="449052at2759"/>
<dbReference type="InterPro" id="IPR046342">
    <property type="entry name" value="CBS_dom_sf"/>
</dbReference>
<evidence type="ECO:0000313" key="6">
    <source>
        <dbReference type="EMBL" id="EEH60253.1"/>
    </source>
</evidence>
<feature type="region of interest" description="Disordered" evidence="4">
    <location>
        <begin position="327"/>
        <end position="347"/>
    </location>
</feature>
<dbReference type="GeneID" id="9680923"/>